<dbReference type="Proteomes" id="UP000324091">
    <property type="component" value="Chromosome 13"/>
</dbReference>
<gene>
    <name evidence="2" type="ORF">D4764_13G0001690</name>
</gene>
<feature type="region of interest" description="Disordered" evidence="1">
    <location>
        <begin position="1"/>
        <end position="58"/>
    </location>
</feature>
<evidence type="ECO:0000256" key="1">
    <source>
        <dbReference type="SAM" id="MobiDB-lite"/>
    </source>
</evidence>
<accession>A0A5C6PBJ2</accession>
<evidence type="ECO:0000313" key="3">
    <source>
        <dbReference type="Proteomes" id="UP000324091"/>
    </source>
</evidence>
<reference evidence="2 3" key="1">
    <citation type="submission" date="2019-04" db="EMBL/GenBank/DDBJ databases">
        <title>Chromosome genome assembly for Takifugu flavidus.</title>
        <authorList>
            <person name="Xiao S."/>
        </authorList>
    </citation>
    <scope>NUCLEOTIDE SEQUENCE [LARGE SCALE GENOMIC DNA]</scope>
    <source>
        <strain evidence="2">HTHZ2018</strain>
        <tissue evidence="2">Muscle</tissue>
    </source>
</reference>
<dbReference type="AlphaFoldDB" id="A0A5C6PBJ2"/>
<dbReference type="EMBL" id="RHFK02000005">
    <property type="protein sequence ID" value="TWW75507.1"/>
    <property type="molecule type" value="Genomic_DNA"/>
</dbReference>
<feature type="compositionally biased region" description="Basic and acidic residues" evidence="1">
    <location>
        <begin position="159"/>
        <end position="171"/>
    </location>
</feature>
<organism evidence="2 3">
    <name type="scientific">Takifugu flavidus</name>
    <name type="common">sansaifugu</name>
    <dbReference type="NCBI Taxonomy" id="433684"/>
    <lineage>
        <taxon>Eukaryota</taxon>
        <taxon>Metazoa</taxon>
        <taxon>Chordata</taxon>
        <taxon>Craniata</taxon>
        <taxon>Vertebrata</taxon>
        <taxon>Euteleostomi</taxon>
        <taxon>Actinopterygii</taxon>
        <taxon>Neopterygii</taxon>
        <taxon>Teleostei</taxon>
        <taxon>Neoteleostei</taxon>
        <taxon>Acanthomorphata</taxon>
        <taxon>Eupercaria</taxon>
        <taxon>Tetraodontiformes</taxon>
        <taxon>Tetradontoidea</taxon>
        <taxon>Tetraodontidae</taxon>
        <taxon>Takifugu</taxon>
    </lineage>
</organism>
<name>A0A5C6PBJ2_9TELE</name>
<evidence type="ECO:0000313" key="2">
    <source>
        <dbReference type="EMBL" id="TWW75507.1"/>
    </source>
</evidence>
<sequence length="171" mass="18375">MNESPPNAPLIGPSQPDARVAAQPGGDPHVVRSSSSIPLTHADQPERGGGGVNKNWNAQTGVACREDTGRDVRSFLTEPRLLLSPLPSRGRATLQGPVRLHGETPNPAVSWWRGDSRGDGCGFAGITMLDGLRRRHASRPSSRPLSLNFSTFSAPPHSPDMEGSREHPIRR</sequence>
<protein>
    <submittedName>
        <fullName evidence="2">Uncharacterized protein</fullName>
    </submittedName>
</protein>
<feature type="region of interest" description="Disordered" evidence="1">
    <location>
        <begin position="134"/>
        <end position="171"/>
    </location>
</feature>
<proteinExistence type="predicted"/>
<comment type="caution">
    <text evidence="2">The sequence shown here is derived from an EMBL/GenBank/DDBJ whole genome shotgun (WGS) entry which is preliminary data.</text>
</comment>
<keyword evidence="3" id="KW-1185">Reference proteome</keyword>